<evidence type="ECO:0000313" key="4">
    <source>
        <dbReference type="Proteomes" id="UP001196870"/>
    </source>
</evidence>
<dbReference type="PRINTS" id="PR00081">
    <property type="entry name" value="GDHRDH"/>
</dbReference>
<accession>A0ABS5F0N0</accession>
<comment type="similarity">
    <text evidence="1">Belongs to the short-chain dehydrogenases/reductases (SDR) family.</text>
</comment>
<dbReference type="PANTHER" id="PTHR24320">
    <property type="entry name" value="RETINOL DEHYDROGENASE"/>
    <property type="match status" value="1"/>
</dbReference>
<protein>
    <submittedName>
        <fullName evidence="3">SDR family NAD(P)-dependent oxidoreductase</fullName>
    </submittedName>
</protein>
<dbReference type="Pfam" id="PF00106">
    <property type="entry name" value="adh_short"/>
    <property type="match status" value="1"/>
</dbReference>
<evidence type="ECO:0000256" key="1">
    <source>
        <dbReference type="ARBA" id="ARBA00006484"/>
    </source>
</evidence>
<dbReference type="InterPro" id="IPR002347">
    <property type="entry name" value="SDR_fam"/>
</dbReference>
<comment type="caution">
    <text evidence="3">The sequence shown here is derived from an EMBL/GenBank/DDBJ whole genome shotgun (WGS) entry which is preliminary data.</text>
</comment>
<gene>
    <name evidence="3" type="ORF">GXW71_17255</name>
</gene>
<dbReference type="EMBL" id="JAAGBB010000020">
    <property type="protein sequence ID" value="MBR0666111.1"/>
    <property type="molecule type" value="Genomic_DNA"/>
</dbReference>
<sequence length="257" mass="28236">MSRIFITGSSAGLGLMAGQLLGEQGHQVVLHARNAARAEETRRELPRAEAVLEGDLETIQGAKDVAQRVNALGRFDAVIHNAAVGYRESHRLTADGLPHLFAINTLSAYVLTALIERPRRLVYLSSGMHHQAQANLDDILWRKRRWNGSTAYAESKLHDAMLAFAIARRWPDVLSNALEPGWVPTKMGGPGAPDDMDQAHRTQAWLAASEDPKARVTGAYFYHLKRRAPNPEAQDPALQDRLLALCAELSGIALPDM</sequence>
<dbReference type="Proteomes" id="UP001196870">
    <property type="component" value="Unassembled WGS sequence"/>
</dbReference>
<keyword evidence="4" id="KW-1185">Reference proteome</keyword>
<organism evidence="3 4">
    <name type="scientific">Plastoroseomonas hellenica</name>
    <dbReference type="NCBI Taxonomy" id="2687306"/>
    <lineage>
        <taxon>Bacteria</taxon>
        <taxon>Pseudomonadati</taxon>
        <taxon>Pseudomonadota</taxon>
        <taxon>Alphaproteobacteria</taxon>
        <taxon>Acetobacterales</taxon>
        <taxon>Acetobacteraceae</taxon>
        <taxon>Plastoroseomonas</taxon>
    </lineage>
</organism>
<dbReference type="InterPro" id="IPR036291">
    <property type="entry name" value="NAD(P)-bd_dom_sf"/>
</dbReference>
<keyword evidence="2" id="KW-0560">Oxidoreductase</keyword>
<dbReference type="Gene3D" id="3.40.50.720">
    <property type="entry name" value="NAD(P)-binding Rossmann-like Domain"/>
    <property type="match status" value="1"/>
</dbReference>
<dbReference type="PANTHER" id="PTHR24320:SF274">
    <property type="entry name" value="CHAIN DEHYDROGENASE, PUTATIVE (AFU_ORTHOLOGUE AFUA_4G00440)-RELATED"/>
    <property type="match status" value="1"/>
</dbReference>
<evidence type="ECO:0000313" key="3">
    <source>
        <dbReference type="EMBL" id="MBR0666111.1"/>
    </source>
</evidence>
<name>A0ABS5F0N0_9PROT</name>
<dbReference type="SUPFAM" id="SSF51735">
    <property type="entry name" value="NAD(P)-binding Rossmann-fold domains"/>
    <property type="match status" value="1"/>
</dbReference>
<dbReference type="RefSeq" id="WP_211853784.1">
    <property type="nucleotide sequence ID" value="NZ_JAAGBB010000020.1"/>
</dbReference>
<proteinExistence type="inferred from homology"/>
<reference evidence="4" key="1">
    <citation type="journal article" date="2021" name="Syst. Appl. Microbiol.">
        <title>Roseomonas hellenica sp. nov., isolated from roots of wild-growing Alkanna tinctoria.</title>
        <authorList>
            <person name="Rat A."/>
            <person name="Naranjo H.D."/>
            <person name="Lebbe L."/>
            <person name="Cnockaert M."/>
            <person name="Krigas N."/>
            <person name="Grigoriadou K."/>
            <person name="Maloupa E."/>
            <person name="Willems A."/>
        </authorList>
    </citation>
    <scope>NUCLEOTIDE SEQUENCE [LARGE SCALE GENOMIC DNA]</scope>
    <source>
        <strain evidence="4">LMG 31523</strain>
    </source>
</reference>
<evidence type="ECO:0000256" key="2">
    <source>
        <dbReference type="ARBA" id="ARBA00023002"/>
    </source>
</evidence>